<dbReference type="RefSeq" id="WP_394836272.1">
    <property type="nucleotide sequence ID" value="NZ_CP089929.1"/>
</dbReference>
<sequence length="234" mass="26174">MADSKCERGLRAMEASGAPATSEARPEEGDAEDAALDDRSAATHERGERLCAPPPPRMRGAIERGKRLIETLQGMVDLLEGGTADVEDEKTHGVIAESLDRMWMLYMRRPNLAQEAALRYLEAVELSLTSRPNMSLEQRVAYVRDVLGARFPEYLARVDANVVELTVRGFTGLDKKAPTLFDAVQHVVRRGVYKSSESPRIAYLNYLEDCGWRRPSMLTRDRVADDVERAHDEA</sequence>
<feature type="region of interest" description="Disordered" evidence="1">
    <location>
        <begin position="1"/>
        <end position="60"/>
    </location>
</feature>
<dbReference type="Proteomes" id="UP001374803">
    <property type="component" value="Chromosome"/>
</dbReference>
<name>A0ABZ2L6Q1_9BACT</name>
<reference evidence="2" key="1">
    <citation type="submission" date="2021-12" db="EMBL/GenBank/DDBJ databases">
        <title>Discovery of the Pendulisporaceae a myxobacterial family with distinct sporulation behavior and unique specialized metabolism.</title>
        <authorList>
            <person name="Garcia R."/>
            <person name="Popoff A."/>
            <person name="Bader C.D."/>
            <person name="Loehr J."/>
            <person name="Walesch S."/>
            <person name="Walt C."/>
            <person name="Boldt J."/>
            <person name="Bunk B."/>
            <person name="Haeckl F.J.F.P.J."/>
            <person name="Gunesch A.P."/>
            <person name="Birkelbach J."/>
            <person name="Nuebel U."/>
            <person name="Pietschmann T."/>
            <person name="Bach T."/>
            <person name="Mueller R."/>
        </authorList>
    </citation>
    <scope>NUCLEOTIDE SEQUENCE</scope>
    <source>
        <strain evidence="2">MSr11367</strain>
    </source>
</reference>
<evidence type="ECO:0000256" key="1">
    <source>
        <dbReference type="SAM" id="MobiDB-lite"/>
    </source>
</evidence>
<proteinExistence type="predicted"/>
<keyword evidence="3" id="KW-1185">Reference proteome</keyword>
<protein>
    <submittedName>
        <fullName evidence="2">Uncharacterized protein</fullName>
    </submittedName>
</protein>
<evidence type="ECO:0000313" key="2">
    <source>
        <dbReference type="EMBL" id="WXB06623.1"/>
    </source>
</evidence>
<accession>A0ABZ2L6Q1</accession>
<feature type="compositionally biased region" description="Basic and acidic residues" evidence="1">
    <location>
        <begin position="36"/>
        <end position="49"/>
    </location>
</feature>
<evidence type="ECO:0000313" key="3">
    <source>
        <dbReference type="Proteomes" id="UP001374803"/>
    </source>
</evidence>
<gene>
    <name evidence="2" type="ORF">LVJ94_05110</name>
</gene>
<dbReference type="EMBL" id="CP089983">
    <property type="protein sequence ID" value="WXB06623.1"/>
    <property type="molecule type" value="Genomic_DNA"/>
</dbReference>
<organism evidence="2 3">
    <name type="scientific">Pendulispora rubella</name>
    <dbReference type="NCBI Taxonomy" id="2741070"/>
    <lineage>
        <taxon>Bacteria</taxon>
        <taxon>Pseudomonadati</taxon>
        <taxon>Myxococcota</taxon>
        <taxon>Myxococcia</taxon>
        <taxon>Myxococcales</taxon>
        <taxon>Sorangiineae</taxon>
        <taxon>Pendulisporaceae</taxon>
        <taxon>Pendulispora</taxon>
    </lineage>
</organism>
<feature type="compositionally biased region" description="Basic and acidic residues" evidence="1">
    <location>
        <begin position="1"/>
        <end position="11"/>
    </location>
</feature>